<gene>
    <name evidence="5" type="ORF">ACFFPJ_10005</name>
</gene>
<name>A0ABV5T0J4_9MICO</name>
<accession>A0ABV5T0J4</accession>
<dbReference type="InterPro" id="IPR002563">
    <property type="entry name" value="Flavin_Rdtase-like_dom"/>
</dbReference>
<evidence type="ECO:0000313" key="6">
    <source>
        <dbReference type="Proteomes" id="UP001589611"/>
    </source>
</evidence>
<comment type="similarity">
    <text evidence="3">Belongs to the flavoredoxin family.</text>
</comment>
<proteinExistence type="inferred from homology"/>
<dbReference type="Pfam" id="PF01613">
    <property type="entry name" value="Flavin_Reduct"/>
    <property type="match status" value="1"/>
</dbReference>
<dbReference type="PANTHER" id="PTHR43567">
    <property type="entry name" value="FLAVOREDOXIN-RELATED-RELATED"/>
    <property type="match status" value="1"/>
</dbReference>
<comment type="cofactor">
    <cofactor evidence="1">
        <name>FMN</name>
        <dbReference type="ChEBI" id="CHEBI:58210"/>
    </cofactor>
</comment>
<keyword evidence="5" id="KW-0560">Oxidoreductase</keyword>
<evidence type="ECO:0000256" key="1">
    <source>
        <dbReference type="ARBA" id="ARBA00001917"/>
    </source>
</evidence>
<reference evidence="5 6" key="1">
    <citation type="submission" date="2024-09" db="EMBL/GenBank/DDBJ databases">
        <authorList>
            <person name="Sun Q."/>
            <person name="Mori K."/>
        </authorList>
    </citation>
    <scope>NUCLEOTIDE SEQUENCE [LARGE SCALE GENOMIC DNA]</scope>
    <source>
        <strain evidence="5 6">JCM 1342</strain>
    </source>
</reference>
<dbReference type="SUPFAM" id="SSF50475">
    <property type="entry name" value="FMN-binding split barrel"/>
    <property type="match status" value="1"/>
</dbReference>
<evidence type="ECO:0000259" key="4">
    <source>
        <dbReference type="Pfam" id="PF01613"/>
    </source>
</evidence>
<dbReference type="Gene3D" id="2.30.110.10">
    <property type="entry name" value="Electron Transport, Fmn-binding Protein, Chain A"/>
    <property type="match status" value="1"/>
</dbReference>
<evidence type="ECO:0000256" key="2">
    <source>
        <dbReference type="ARBA" id="ARBA00022630"/>
    </source>
</evidence>
<dbReference type="EMBL" id="JBHMBE010000003">
    <property type="protein sequence ID" value="MFB9646129.1"/>
    <property type="molecule type" value="Genomic_DNA"/>
</dbReference>
<feature type="domain" description="Flavin reductase like" evidence="4">
    <location>
        <begin position="25"/>
        <end position="182"/>
    </location>
</feature>
<dbReference type="InterPro" id="IPR052174">
    <property type="entry name" value="Flavoredoxin"/>
</dbReference>
<dbReference type="GO" id="GO:0016491">
    <property type="term" value="F:oxidoreductase activity"/>
    <property type="evidence" value="ECO:0007669"/>
    <property type="project" value="UniProtKB-KW"/>
</dbReference>
<keyword evidence="2" id="KW-0285">Flavoprotein</keyword>
<protein>
    <submittedName>
        <fullName evidence="5">Flavin reductase family protein</fullName>
        <ecNumber evidence="5">1.5.1.-</ecNumber>
    </submittedName>
</protein>
<evidence type="ECO:0000256" key="3">
    <source>
        <dbReference type="ARBA" id="ARBA00038054"/>
    </source>
</evidence>
<comment type="caution">
    <text evidence="5">The sequence shown here is derived from an EMBL/GenBank/DDBJ whole genome shotgun (WGS) entry which is preliminary data.</text>
</comment>
<organism evidence="5 6">
    <name type="scientific">Microbacterium terregens</name>
    <dbReference type="NCBI Taxonomy" id="69363"/>
    <lineage>
        <taxon>Bacteria</taxon>
        <taxon>Bacillati</taxon>
        <taxon>Actinomycetota</taxon>
        <taxon>Actinomycetes</taxon>
        <taxon>Micrococcales</taxon>
        <taxon>Microbacteriaceae</taxon>
        <taxon>Microbacterium</taxon>
    </lineage>
</organism>
<evidence type="ECO:0000313" key="5">
    <source>
        <dbReference type="EMBL" id="MFB9646129.1"/>
    </source>
</evidence>
<dbReference type="EC" id="1.5.1.-" evidence="5"/>
<dbReference type="RefSeq" id="WP_344712838.1">
    <property type="nucleotide sequence ID" value="NZ_BAAAWH010000001.1"/>
</dbReference>
<sequence>MSTITQPDTSRLDRHTVIDPAILYFGTSVALLSTRDEKGHANLAPNSSVWWLSHTAVVGIAARSQTGRNLLSTRECVINLPSVNEVDAVDRLALTTGRHPVSERKARAGYRYVRDKFGEASLHAIDADMVSPPRVVECPVNLESRVTGLHVLGGGDDPEGADLLAVELEIVRVHVHEGIRSPTHETRIDPELWRPLITSFQRFFGLGGEAQSSRLSSIDEEWYRG</sequence>
<dbReference type="PANTHER" id="PTHR43567:SF1">
    <property type="entry name" value="FLAVOREDOXIN"/>
    <property type="match status" value="1"/>
</dbReference>
<dbReference type="InterPro" id="IPR012349">
    <property type="entry name" value="Split_barrel_FMN-bd"/>
</dbReference>
<dbReference type="Proteomes" id="UP001589611">
    <property type="component" value="Unassembled WGS sequence"/>
</dbReference>
<keyword evidence="6" id="KW-1185">Reference proteome</keyword>